<gene>
    <name evidence="2" type="ORF">PMG71_10530</name>
</gene>
<dbReference type="SUPFAM" id="SSF88723">
    <property type="entry name" value="PIN domain-like"/>
    <property type="match status" value="1"/>
</dbReference>
<name>A0ABT7ASH0_9CYAN</name>
<dbReference type="EMBL" id="JAQOSP010000071">
    <property type="protein sequence ID" value="MDJ1169862.1"/>
    <property type="molecule type" value="Genomic_DNA"/>
</dbReference>
<dbReference type="InterPro" id="IPR002716">
    <property type="entry name" value="PIN_dom"/>
</dbReference>
<dbReference type="Gene3D" id="3.40.50.1010">
    <property type="entry name" value="5'-nuclease"/>
    <property type="match status" value="1"/>
</dbReference>
<comment type="caution">
    <text evidence="2">The sequence shown here is derived from an EMBL/GenBank/DDBJ whole genome shotgun (WGS) entry which is preliminary data.</text>
</comment>
<feature type="domain" description="PIN" evidence="1">
    <location>
        <begin position="3"/>
        <end position="114"/>
    </location>
</feature>
<dbReference type="InterPro" id="IPR029060">
    <property type="entry name" value="PIN-like_dom_sf"/>
</dbReference>
<sequence length="146" mass="16484">MMYVFDTNIWVAALRSRRGASFVLLKALRQRLVIPAVSEALFLEYTEVLKRDENLQNFWISSEEVDVVLSVLADVCQPVPIYFQWRPQLPDPDDEMVLECAINAQAQAIVTFNTQDFLPAAQLFGIEVVKPGSLVQSLKLQEKIGG</sequence>
<dbReference type="PANTHER" id="PTHR34610">
    <property type="entry name" value="SSL7007 PROTEIN"/>
    <property type="match status" value="1"/>
</dbReference>
<dbReference type="RefSeq" id="WP_283753621.1">
    <property type="nucleotide sequence ID" value="NZ_JAQOSP010000071.1"/>
</dbReference>
<dbReference type="Proteomes" id="UP001235303">
    <property type="component" value="Unassembled WGS sequence"/>
</dbReference>
<reference evidence="2 3" key="1">
    <citation type="submission" date="2023-01" db="EMBL/GenBank/DDBJ databases">
        <title>Novel diversity within Roseofilum (Cyanobacteria; Desertifilaceae) from marine benthic mats with descriptions of four novel species.</title>
        <authorList>
            <person name="Wang Y."/>
            <person name="Berthold D.E."/>
            <person name="Hu J."/>
            <person name="Lefler F.W."/>
            <person name="Laughinghouse H.D. IV."/>
        </authorList>
    </citation>
    <scope>NUCLEOTIDE SEQUENCE [LARGE SCALE GENOMIC DNA]</scope>
    <source>
        <strain evidence="2 3">BLCC-M154</strain>
    </source>
</reference>
<accession>A0ABT7ASH0</accession>
<evidence type="ECO:0000313" key="2">
    <source>
        <dbReference type="EMBL" id="MDJ1169862.1"/>
    </source>
</evidence>
<dbReference type="PANTHER" id="PTHR34610:SF3">
    <property type="entry name" value="SSL7007 PROTEIN"/>
    <property type="match status" value="1"/>
</dbReference>
<organism evidence="2 3">
    <name type="scientific">Roseofilum acuticapitatum BLCC-M154</name>
    <dbReference type="NCBI Taxonomy" id="3022444"/>
    <lineage>
        <taxon>Bacteria</taxon>
        <taxon>Bacillati</taxon>
        <taxon>Cyanobacteriota</taxon>
        <taxon>Cyanophyceae</taxon>
        <taxon>Desertifilales</taxon>
        <taxon>Desertifilaceae</taxon>
        <taxon>Roseofilum</taxon>
        <taxon>Roseofilum acuticapitatum</taxon>
    </lineage>
</organism>
<protein>
    <submittedName>
        <fullName evidence="2">Toxin-antitoxin system toxin component, PIN family</fullName>
    </submittedName>
</protein>
<evidence type="ECO:0000259" key="1">
    <source>
        <dbReference type="Pfam" id="PF13470"/>
    </source>
</evidence>
<evidence type="ECO:0000313" key="3">
    <source>
        <dbReference type="Proteomes" id="UP001235303"/>
    </source>
</evidence>
<dbReference type="InterPro" id="IPR002850">
    <property type="entry name" value="PIN_toxin-like"/>
</dbReference>
<dbReference type="Pfam" id="PF13470">
    <property type="entry name" value="PIN_3"/>
    <property type="match status" value="1"/>
</dbReference>
<proteinExistence type="predicted"/>
<dbReference type="CDD" id="cd09854">
    <property type="entry name" value="PIN_VapC-like"/>
    <property type="match status" value="1"/>
</dbReference>
<dbReference type="NCBIfam" id="TIGR00305">
    <property type="entry name" value="putative toxin-antitoxin system toxin component, PIN family"/>
    <property type="match status" value="1"/>
</dbReference>
<keyword evidence="3" id="KW-1185">Reference proteome</keyword>